<dbReference type="InterPro" id="IPR003660">
    <property type="entry name" value="HAMP_dom"/>
</dbReference>
<keyword evidence="11" id="KW-0902">Two-component regulatory system</keyword>
<keyword evidence="6" id="KW-0812">Transmembrane</keyword>
<dbReference type="Pfam" id="PF00672">
    <property type="entry name" value="HAMP"/>
    <property type="match status" value="1"/>
</dbReference>
<dbReference type="GO" id="GO:0005524">
    <property type="term" value="F:ATP binding"/>
    <property type="evidence" value="ECO:0007669"/>
    <property type="project" value="UniProtKB-KW"/>
</dbReference>
<dbReference type="RefSeq" id="WP_008810299.1">
    <property type="nucleotide sequence ID" value="NZ_CAKVUT010000003.1"/>
</dbReference>
<dbReference type="InterPro" id="IPR036890">
    <property type="entry name" value="HATPase_C_sf"/>
</dbReference>
<keyword evidence="7" id="KW-0547">Nucleotide-binding</keyword>
<dbReference type="InterPro" id="IPR035965">
    <property type="entry name" value="PAS-like_dom_sf"/>
</dbReference>
<dbReference type="Pfam" id="PF02518">
    <property type="entry name" value="HATPase_c"/>
    <property type="match status" value="1"/>
</dbReference>
<dbReference type="SMART" id="SM00304">
    <property type="entry name" value="HAMP"/>
    <property type="match status" value="1"/>
</dbReference>
<dbReference type="CDD" id="cd00082">
    <property type="entry name" value="HisKA"/>
    <property type="match status" value="1"/>
</dbReference>
<dbReference type="AlphaFoldDB" id="A0A6I3S0V2"/>
<evidence type="ECO:0000256" key="3">
    <source>
        <dbReference type="ARBA" id="ARBA00012438"/>
    </source>
</evidence>
<dbReference type="SUPFAM" id="SSF55874">
    <property type="entry name" value="ATPase domain of HSP90 chaperone/DNA topoisomerase II/histidine kinase"/>
    <property type="match status" value="1"/>
</dbReference>
<dbReference type="InterPro" id="IPR017232">
    <property type="entry name" value="NtrY"/>
</dbReference>
<organism evidence="13 14">
    <name type="scientific">Parasutterella excrementihominis</name>
    <dbReference type="NCBI Taxonomy" id="487175"/>
    <lineage>
        <taxon>Bacteria</taxon>
        <taxon>Pseudomonadati</taxon>
        <taxon>Pseudomonadota</taxon>
        <taxon>Betaproteobacteria</taxon>
        <taxon>Burkholderiales</taxon>
        <taxon>Sutterellaceae</taxon>
        <taxon>Parasutterella</taxon>
    </lineage>
</organism>
<dbReference type="Gene3D" id="6.10.340.10">
    <property type="match status" value="1"/>
</dbReference>
<dbReference type="EC" id="2.7.13.3" evidence="3"/>
<keyword evidence="12" id="KW-0472">Membrane</keyword>
<comment type="caution">
    <text evidence="13">The sequence shown here is derived from an EMBL/GenBank/DDBJ whole genome shotgun (WGS) entry which is preliminary data.</text>
</comment>
<dbReference type="GO" id="GO:0030295">
    <property type="term" value="F:protein kinase activator activity"/>
    <property type="evidence" value="ECO:0007669"/>
    <property type="project" value="TreeGrafter"/>
</dbReference>
<dbReference type="GeneID" id="43347895"/>
<reference evidence="13 14" key="1">
    <citation type="journal article" date="2019" name="Nat. Med.">
        <title>A library of human gut bacterial isolates paired with longitudinal multiomics data enables mechanistic microbiome research.</title>
        <authorList>
            <person name="Poyet M."/>
            <person name="Groussin M."/>
            <person name="Gibbons S.M."/>
            <person name="Avila-Pacheco J."/>
            <person name="Jiang X."/>
            <person name="Kearney S.M."/>
            <person name="Perrotta A.R."/>
            <person name="Berdy B."/>
            <person name="Zhao S."/>
            <person name="Lieberman T.D."/>
            <person name="Swanson P.K."/>
            <person name="Smith M."/>
            <person name="Roesemann S."/>
            <person name="Alexander J.E."/>
            <person name="Rich S.A."/>
            <person name="Livny J."/>
            <person name="Vlamakis H."/>
            <person name="Clish C."/>
            <person name="Bullock K."/>
            <person name="Deik A."/>
            <person name="Scott J."/>
            <person name="Pierce K.A."/>
            <person name="Xavier R.J."/>
            <person name="Alm E.J."/>
        </authorList>
    </citation>
    <scope>NUCLEOTIDE SEQUENCE [LARGE SCALE GENOMIC DNA]</scope>
    <source>
        <strain evidence="13 14">BIOML-A2</strain>
    </source>
</reference>
<evidence type="ECO:0000313" key="13">
    <source>
        <dbReference type="EMBL" id="MTU42516.1"/>
    </source>
</evidence>
<dbReference type="PIRSF" id="PIRSF037532">
    <property type="entry name" value="STHK_NtrY"/>
    <property type="match status" value="1"/>
</dbReference>
<dbReference type="GO" id="GO:0007234">
    <property type="term" value="P:osmosensory signaling via phosphorelay pathway"/>
    <property type="evidence" value="ECO:0007669"/>
    <property type="project" value="TreeGrafter"/>
</dbReference>
<dbReference type="PROSITE" id="PS50885">
    <property type="entry name" value="HAMP"/>
    <property type="match status" value="1"/>
</dbReference>
<keyword evidence="4" id="KW-0597">Phosphoprotein</keyword>
<dbReference type="InterPro" id="IPR004358">
    <property type="entry name" value="Sig_transdc_His_kin-like_C"/>
</dbReference>
<evidence type="ECO:0000313" key="14">
    <source>
        <dbReference type="Proteomes" id="UP000462362"/>
    </source>
</evidence>
<dbReference type="InterPro" id="IPR003661">
    <property type="entry name" value="HisK_dim/P_dom"/>
</dbReference>
<dbReference type="Pfam" id="PF00512">
    <property type="entry name" value="HisKA"/>
    <property type="match status" value="1"/>
</dbReference>
<dbReference type="PROSITE" id="PS51257">
    <property type="entry name" value="PROKAR_LIPOPROTEIN"/>
    <property type="match status" value="1"/>
</dbReference>
<dbReference type="Proteomes" id="UP000462362">
    <property type="component" value="Unassembled WGS sequence"/>
</dbReference>
<dbReference type="InterPro" id="IPR013656">
    <property type="entry name" value="PAS_4"/>
</dbReference>
<dbReference type="Pfam" id="PF08448">
    <property type="entry name" value="PAS_4"/>
    <property type="match status" value="1"/>
</dbReference>
<dbReference type="SMART" id="SM00091">
    <property type="entry name" value="PAS"/>
    <property type="match status" value="1"/>
</dbReference>
<protein>
    <recommendedName>
        <fullName evidence="3">histidine kinase</fullName>
        <ecNumber evidence="3">2.7.13.3</ecNumber>
    </recommendedName>
</protein>
<evidence type="ECO:0000256" key="12">
    <source>
        <dbReference type="ARBA" id="ARBA00023136"/>
    </source>
</evidence>
<evidence type="ECO:0000256" key="10">
    <source>
        <dbReference type="ARBA" id="ARBA00022989"/>
    </source>
</evidence>
<evidence type="ECO:0000256" key="11">
    <source>
        <dbReference type="ARBA" id="ARBA00023012"/>
    </source>
</evidence>
<dbReference type="PROSITE" id="PS50112">
    <property type="entry name" value="PAS"/>
    <property type="match status" value="1"/>
</dbReference>
<evidence type="ECO:0000256" key="4">
    <source>
        <dbReference type="ARBA" id="ARBA00022553"/>
    </source>
</evidence>
<keyword evidence="8" id="KW-0418">Kinase</keyword>
<keyword evidence="10" id="KW-1133">Transmembrane helix</keyword>
<evidence type="ECO:0000256" key="7">
    <source>
        <dbReference type="ARBA" id="ARBA00022741"/>
    </source>
</evidence>
<evidence type="ECO:0000256" key="8">
    <source>
        <dbReference type="ARBA" id="ARBA00022777"/>
    </source>
</evidence>
<dbReference type="SMART" id="SM00387">
    <property type="entry name" value="HATPase_c"/>
    <property type="match status" value="1"/>
</dbReference>
<dbReference type="InterPro" id="IPR036097">
    <property type="entry name" value="HisK_dim/P_sf"/>
</dbReference>
<dbReference type="PRINTS" id="PR00344">
    <property type="entry name" value="BCTRLSENSOR"/>
</dbReference>
<dbReference type="GO" id="GO:0016020">
    <property type="term" value="C:membrane"/>
    <property type="evidence" value="ECO:0007669"/>
    <property type="project" value="UniProtKB-SubCell"/>
</dbReference>
<evidence type="ECO:0000256" key="2">
    <source>
        <dbReference type="ARBA" id="ARBA00004141"/>
    </source>
</evidence>
<dbReference type="SUPFAM" id="SSF47384">
    <property type="entry name" value="Homodimeric domain of signal transducing histidine kinase"/>
    <property type="match status" value="1"/>
</dbReference>
<dbReference type="GO" id="GO:0000156">
    <property type="term" value="F:phosphorelay response regulator activity"/>
    <property type="evidence" value="ECO:0007669"/>
    <property type="project" value="TreeGrafter"/>
</dbReference>
<gene>
    <name evidence="13" type="ORF">GMD42_02540</name>
</gene>
<keyword evidence="9" id="KW-0067">ATP-binding</keyword>
<comment type="subcellular location">
    <subcellularLocation>
        <location evidence="2">Membrane</location>
        <topology evidence="2">Multi-pass membrane protein</topology>
    </subcellularLocation>
</comment>
<comment type="catalytic activity">
    <reaction evidence="1">
        <text>ATP + protein L-histidine = ADP + protein N-phospho-L-histidine.</text>
        <dbReference type="EC" id="2.7.13.3"/>
    </reaction>
</comment>
<dbReference type="Gene3D" id="3.30.565.10">
    <property type="entry name" value="Histidine kinase-like ATPase, C-terminal domain"/>
    <property type="match status" value="1"/>
</dbReference>
<evidence type="ECO:0000256" key="1">
    <source>
        <dbReference type="ARBA" id="ARBA00000085"/>
    </source>
</evidence>
<dbReference type="InterPro" id="IPR003594">
    <property type="entry name" value="HATPase_dom"/>
</dbReference>
<proteinExistence type="predicted"/>
<dbReference type="SUPFAM" id="SSF55785">
    <property type="entry name" value="PYP-like sensor domain (PAS domain)"/>
    <property type="match status" value="1"/>
</dbReference>
<name>A0A6I3S0V2_9BURK</name>
<dbReference type="PANTHER" id="PTHR42878:SF7">
    <property type="entry name" value="SENSOR HISTIDINE KINASE GLRK"/>
    <property type="match status" value="1"/>
</dbReference>
<dbReference type="SUPFAM" id="SSF158472">
    <property type="entry name" value="HAMP domain-like"/>
    <property type="match status" value="1"/>
</dbReference>
<accession>A0A6I3S0V2</accession>
<dbReference type="GO" id="GO:0000155">
    <property type="term" value="F:phosphorelay sensor kinase activity"/>
    <property type="evidence" value="ECO:0007669"/>
    <property type="project" value="InterPro"/>
</dbReference>
<dbReference type="Gene3D" id="1.10.287.130">
    <property type="match status" value="1"/>
</dbReference>
<evidence type="ECO:0000256" key="5">
    <source>
        <dbReference type="ARBA" id="ARBA00022679"/>
    </source>
</evidence>
<dbReference type="SMART" id="SM00388">
    <property type="entry name" value="HisKA"/>
    <property type="match status" value="1"/>
</dbReference>
<dbReference type="InterPro" id="IPR005467">
    <property type="entry name" value="His_kinase_dom"/>
</dbReference>
<dbReference type="Gene3D" id="3.30.450.20">
    <property type="entry name" value="PAS domain"/>
    <property type="match status" value="1"/>
</dbReference>
<evidence type="ECO:0000256" key="9">
    <source>
        <dbReference type="ARBA" id="ARBA00022840"/>
    </source>
</evidence>
<dbReference type="CDD" id="cd00130">
    <property type="entry name" value="PAS"/>
    <property type="match status" value="1"/>
</dbReference>
<dbReference type="PANTHER" id="PTHR42878">
    <property type="entry name" value="TWO-COMPONENT HISTIDINE KINASE"/>
    <property type="match status" value="1"/>
</dbReference>
<dbReference type="EMBL" id="WNCL01000005">
    <property type="protein sequence ID" value="MTU42516.1"/>
    <property type="molecule type" value="Genomic_DNA"/>
</dbReference>
<dbReference type="PROSITE" id="PS50109">
    <property type="entry name" value="HIS_KIN"/>
    <property type="match status" value="1"/>
</dbReference>
<dbReference type="InterPro" id="IPR000014">
    <property type="entry name" value="PAS"/>
</dbReference>
<dbReference type="InterPro" id="IPR050351">
    <property type="entry name" value="BphY/WalK/GraS-like"/>
</dbReference>
<keyword evidence="5" id="KW-0808">Transferase</keyword>
<sequence length="750" mass="83004">MSKYFRLGLIAVIGVSCVLLFLLVLASQNSTFFEKYYTLLLWLNTIIALVFLGLVCVLLYRLYRRAQKKKYGVKILSKFALALGLTGVVPGILIFATSVQFLHTSVESWFDVRVERALDSGLTLGREVVENFQSSLRQKARTIANEISETPPANWMTVLDAARERQGLQEAVLVNSAGNFITVSASSFRSLVPSVPTNRVLQTVRTRGFWQQIDDEVGGMQKARVIVPVPSVESIASFAYRTEQPDYLKGRSSVLQAAGSETVFLEVVDNVPPSLSTNAETLMNGYRDYQEMVLARAGLNNIYLISLTLVLLLSMFGAIALSVIMANRISQPLMMLLEGTRKVAEGKYDLIPEVKADDEVGELARSFNRMTEQLAQTQADLVRRGAELEQAKSYLERILAKMSSGVIVLNNDKKIISANSSASRILGIPLTDRLGSEFAQAIPGFASEVVEKLMAQTDERNDITLQCEYQRPENAVTKQNLFARATRLPIGDAQGYLIVFDDVTALVSAQRTEAWGEVARRLAHEIKNPLTPIQLAAERVEMKIGAKLEGRDKEILERATKTIVNQVTAMKQMVNDFRLYAKIGAPHYDKLDLKAFVEEVVKFYQAAGVHIDLFLQPGIPPIEADQNQLRQVFHNLLSNSMEAVPDKDKLVVSIRASVVTDEAGDVEGVELDVSDNGPGFTDQILEHAFEPYVTTKSSGTGLGLATIKKIAEEHGAMAAAENRKDADGNVCGARLIFVFHRLWHEQSRPN</sequence>
<dbReference type="CDD" id="cd06225">
    <property type="entry name" value="HAMP"/>
    <property type="match status" value="1"/>
</dbReference>
<evidence type="ECO:0000256" key="6">
    <source>
        <dbReference type="ARBA" id="ARBA00022692"/>
    </source>
</evidence>